<feature type="compositionally biased region" description="Polar residues" evidence="2">
    <location>
        <begin position="1"/>
        <end position="11"/>
    </location>
</feature>
<evidence type="ECO:0000313" key="5">
    <source>
        <dbReference type="Proteomes" id="UP000018208"/>
    </source>
</evidence>
<reference evidence="3 4" key="1">
    <citation type="journal article" date="2014" name="PLoS Genet.">
        <title>The Genome of Spironucleus salmonicida Highlights a Fish Pathogen Adapted to Fluctuating Environments.</title>
        <authorList>
            <person name="Xu F."/>
            <person name="Jerlstrom-Hultqvist J."/>
            <person name="Einarsson E."/>
            <person name="Astvaldsson A."/>
            <person name="Svard S.G."/>
            <person name="Andersson J.O."/>
        </authorList>
    </citation>
    <scope>NUCLEOTIDE SEQUENCE</scope>
    <source>
        <strain evidence="4">ATCC 50377</strain>
    </source>
</reference>
<keyword evidence="5" id="KW-1185">Reference proteome</keyword>
<gene>
    <name evidence="3" type="ORF">SS50377_12742</name>
    <name evidence="4" type="ORF">SS50377_23361</name>
</gene>
<dbReference type="EMBL" id="KI546046">
    <property type="protein sequence ID" value="EST47232.1"/>
    <property type="molecule type" value="Genomic_DNA"/>
</dbReference>
<feature type="compositionally biased region" description="Polar residues" evidence="2">
    <location>
        <begin position="50"/>
        <end position="73"/>
    </location>
</feature>
<feature type="region of interest" description="Disordered" evidence="2">
    <location>
        <begin position="1"/>
        <end position="81"/>
    </location>
</feature>
<dbReference type="EMBL" id="AUWU02000003">
    <property type="protein sequence ID" value="KAH0575721.1"/>
    <property type="molecule type" value="Genomic_DNA"/>
</dbReference>
<sequence length="569" mass="67058">MERTKLQQAVQNRLRKRLEGESGEQSNTGPETDLQKIISQLDSEEEEIEQNNYQQSFNDSYLKSPPMSTMKQGSESKHSNLDMQSFTDSISLENKYDSNYPSINQKYNNKSNSSNLEQQLSDLEHVYNQITPRINSHQLVDSLQLSKNLQYEYFTANEPSILAEKSQSIAKQINQPIVQMYQNIDQTHKKNNKIYQNLPPKTHSDHSFDQQEKLITNLQKECDRLQQPKQNQQQTQSDQILTNLRHKLNSEVYDHNNTKLLVNRLKDEFQQTMNENQKMKKMFADIISELYDVDAEVDANKMLFDVINIIKNNKSNNEEIYKNKINEAVTDLQALQILLQEKDKELLYLKNKIVQNAKETLKPQVTGSNTNIMKEIEKRDQQISKQLTEISSLQVKLIQLSPQKQEDTDMLKQQIQQLEQMRELDKSRIKSLEKEHFEQKLREDEFNEQRIRQIRFDYDKANSELKIQIRNTESQIANERCNNQELKQELQILKENNTDSKLNEIQRRLEAADKPLAYSNQMVERAVIAERRLREETEKFERVLLDKEQKLSGFEIELDELIKELEGLI</sequence>
<proteinExistence type="predicted"/>
<accession>V6LRF5</accession>
<evidence type="ECO:0000313" key="4">
    <source>
        <dbReference type="EMBL" id="KAH0575721.1"/>
    </source>
</evidence>
<protein>
    <submittedName>
        <fullName evidence="3">Uncharacterized protein</fullName>
    </submittedName>
</protein>
<feature type="coiled-coil region" evidence="1">
    <location>
        <begin position="462"/>
        <end position="503"/>
    </location>
</feature>
<evidence type="ECO:0000313" key="3">
    <source>
        <dbReference type="EMBL" id="EST47232.1"/>
    </source>
</evidence>
<dbReference type="Proteomes" id="UP000018208">
    <property type="component" value="Unassembled WGS sequence"/>
</dbReference>
<keyword evidence="1" id="KW-0175">Coiled coil</keyword>
<feature type="coiled-coil region" evidence="1">
    <location>
        <begin position="404"/>
        <end position="435"/>
    </location>
</feature>
<evidence type="ECO:0000256" key="1">
    <source>
        <dbReference type="SAM" id="Coils"/>
    </source>
</evidence>
<dbReference type="AlphaFoldDB" id="V6LRF5"/>
<evidence type="ECO:0000256" key="2">
    <source>
        <dbReference type="SAM" id="MobiDB-lite"/>
    </source>
</evidence>
<name>V6LRF5_9EUKA</name>
<organism evidence="3">
    <name type="scientific">Spironucleus salmonicida</name>
    <dbReference type="NCBI Taxonomy" id="348837"/>
    <lineage>
        <taxon>Eukaryota</taxon>
        <taxon>Metamonada</taxon>
        <taxon>Diplomonadida</taxon>
        <taxon>Hexamitidae</taxon>
        <taxon>Hexamitinae</taxon>
        <taxon>Spironucleus</taxon>
    </lineage>
</organism>
<dbReference type="VEuPathDB" id="GiardiaDB:SS50377_23361"/>
<reference evidence="4" key="2">
    <citation type="submission" date="2020-12" db="EMBL/GenBank/DDBJ databases">
        <title>New Spironucleus salmonicida genome in near-complete chromosomes.</title>
        <authorList>
            <person name="Xu F."/>
            <person name="Kurt Z."/>
            <person name="Jimenez-Gonzalez A."/>
            <person name="Astvaldsson A."/>
            <person name="Andersson J.O."/>
            <person name="Svard S.G."/>
        </authorList>
    </citation>
    <scope>NUCLEOTIDE SEQUENCE</scope>
    <source>
        <strain evidence="4">ATCC 50377</strain>
    </source>
</reference>